<sequence length="250" mass="27337">MQRTRSGLVGGFDSLISSGKEMLMGRKSNPVLSVARFRGKLGAAIAVITSLIVGFLALPNNILYLIDSSHAVRGSARDVSFGSSTAQERSSYDHAYIHGGIAVITMGCLAMVVSVVLSFFAAKSKRKMDDAEDGTRRLNKGTRTVLACLIMMNLELFMAVVSGCMELLYRPLIRDEHRMHNVECAIAVFNILIYAMYVITMVLTSTVLKERQGDGKNTDAFMSHNAHRDGLNAAKTYGDGDYYSQSSLFL</sequence>
<protein>
    <submittedName>
        <fullName evidence="2">Uncharacterized protein</fullName>
    </submittedName>
</protein>
<keyword evidence="1" id="KW-0472">Membrane</keyword>
<evidence type="ECO:0000256" key="1">
    <source>
        <dbReference type="SAM" id="Phobius"/>
    </source>
</evidence>
<feature type="transmembrane region" description="Helical" evidence="1">
    <location>
        <begin position="143"/>
        <end position="165"/>
    </location>
</feature>
<feature type="transmembrane region" description="Helical" evidence="1">
    <location>
        <begin position="185"/>
        <end position="208"/>
    </location>
</feature>
<keyword evidence="1" id="KW-0812">Transmembrane</keyword>
<proteinExistence type="predicted"/>
<feature type="transmembrane region" description="Helical" evidence="1">
    <location>
        <begin position="41"/>
        <end position="58"/>
    </location>
</feature>
<feature type="transmembrane region" description="Helical" evidence="1">
    <location>
        <begin position="95"/>
        <end position="122"/>
    </location>
</feature>
<dbReference type="EMBL" id="LC199500">
    <property type="protein sequence ID" value="BBA49165.1"/>
    <property type="molecule type" value="Genomic_DNA"/>
</dbReference>
<name>A0A286P9Q4_ORYLA</name>
<dbReference type="AlphaFoldDB" id="A0A286P9Q4"/>
<accession>A0A286P9Q4</accession>
<keyword evidence="1" id="KW-1133">Transmembrane helix</keyword>
<gene>
    <name evidence="2" type="primary">ORF5</name>
</gene>
<evidence type="ECO:0000313" key="2">
    <source>
        <dbReference type="EMBL" id="BBA49165.1"/>
    </source>
</evidence>
<reference evidence="2" key="1">
    <citation type="journal article" date="2017" name="Nat. Commun.">
        <title>Complete fusion of a transposon and herpesvirus created the Teratorn mobile element in medaka fish.</title>
        <authorList>
            <person name="Inoue Y."/>
            <person name="Saga T."/>
            <person name="Aikawa T."/>
            <person name="Kumagai M."/>
            <person name="Shimada A."/>
            <person name="Kawaguchi Y."/>
            <person name="Naruse K."/>
            <person name="Morishita S."/>
            <person name="Koga A."/>
            <person name="Takeda H."/>
        </authorList>
    </citation>
    <scope>NUCLEOTIDE SEQUENCE</scope>
</reference>
<organism evidence="2">
    <name type="scientific">Oryzias latipes</name>
    <name type="common">Japanese rice fish</name>
    <name type="synonym">Japanese killifish</name>
    <dbReference type="NCBI Taxonomy" id="8090"/>
    <lineage>
        <taxon>Eukaryota</taxon>
        <taxon>Metazoa</taxon>
        <taxon>Chordata</taxon>
        <taxon>Craniata</taxon>
        <taxon>Vertebrata</taxon>
        <taxon>Euteleostomi</taxon>
        <taxon>Actinopterygii</taxon>
        <taxon>Neopterygii</taxon>
        <taxon>Teleostei</taxon>
        <taxon>Neoteleostei</taxon>
        <taxon>Acanthomorphata</taxon>
        <taxon>Ovalentaria</taxon>
        <taxon>Atherinomorphae</taxon>
        <taxon>Beloniformes</taxon>
        <taxon>Adrianichthyidae</taxon>
        <taxon>Oryziinae</taxon>
        <taxon>Oryzias</taxon>
    </lineage>
</organism>